<reference evidence="2 3" key="1">
    <citation type="submission" date="2019-06" db="EMBL/GenBank/DDBJ databases">
        <title>Draft genomes of female and male turbot (Scophthalmus maximus).</title>
        <authorList>
            <person name="Xu H."/>
            <person name="Xu X.-W."/>
            <person name="Shao C."/>
            <person name="Chen S."/>
        </authorList>
    </citation>
    <scope>NUCLEOTIDE SEQUENCE [LARGE SCALE GENOMIC DNA]</scope>
    <source>
        <strain evidence="2">Ysfricsl-2016a</strain>
        <tissue evidence="2">Blood</tissue>
    </source>
</reference>
<organism evidence="2 3">
    <name type="scientific">Scophthalmus maximus</name>
    <name type="common">Turbot</name>
    <name type="synonym">Psetta maxima</name>
    <dbReference type="NCBI Taxonomy" id="52904"/>
    <lineage>
        <taxon>Eukaryota</taxon>
        <taxon>Metazoa</taxon>
        <taxon>Chordata</taxon>
        <taxon>Craniata</taxon>
        <taxon>Vertebrata</taxon>
        <taxon>Euteleostomi</taxon>
        <taxon>Actinopterygii</taxon>
        <taxon>Neopterygii</taxon>
        <taxon>Teleostei</taxon>
        <taxon>Neoteleostei</taxon>
        <taxon>Acanthomorphata</taxon>
        <taxon>Carangaria</taxon>
        <taxon>Pleuronectiformes</taxon>
        <taxon>Pleuronectoidei</taxon>
        <taxon>Scophthalmidae</taxon>
        <taxon>Scophthalmus</taxon>
    </lineage>
</organism>
<gene>
    <name evidence="2" type="ORF">F2P81_017336</name>
</gene>
<name>A0A6A4SDP3_SCOMX</name>
<evidence type="ECO:0000313" key="3">
    <source>
        <dbReference type="Proteomes" id="UP000438429"/>
    </source>
</evidence>
<protein>
    <submittedName>
        <fullName evidence="2">Uncharacterized protein</fullName>
    </submittedName>
</protein>
<feature type="region of interest" description="Disordered" evidence="1">
    <location>
        <begin position="1"/>
        <end position="20"/>
    </location>
</feature>
<evidence type="ECO:0000256" key="1">
    <source>
        <dbReference type="SAM" id="MobiDB-lite"/>
    </source>
</evidence>
<evidence type="ECO:0000313" key="2">
    <source>
        <dbReference type="EMBL" id="KAF0030605.1"/>
    </source>
</evidence>
<dbReference type="AlphaFoldDB" id="A0A6A4SDP3"/>
<comment type="caution">
    <text evidence="2">The sequence shown here is derived from an EMBL/GenBank/DDBJ whole genome shotgun (WGS) entry which is preliminary data.</text>
</comment>
<dbReference type="EMBL" id="VEVO01000015">
    <property type="protein sequence ID" value="KAF0030605.1"/>
    <property type="molecule type" value="Genomic_DNA"/>
</dbReference>
<dbReference type="Proteomes" id="UP000438429">
    <property type="component" value="Unassembled WGS sequence"/>
</dbReference>
<accession>A0A6A4SDP3</accession>
<sequence>MFPVHQCRQRKDVTSNQWDSRSVESVMKPANKRNDFITLGHRVALHQLAPTVVPRNYRKAAYRITSPSDAGDFRKRKLPFANTND</sequence>
<proteinExistence type="predicted"/>